<evidence type="ECO:0000313" key="2">
    <source>
        <dbReference type="Proteomes" id="UP000198558"/>
    </source>
</evidence>
<gene>
    <name evidence="1" type="ORF">SAMN04489758_101180</name>
</gene>
<dbReference type="GeneID" id="78287223"/>
<proteinExistence type="predicted"/>
<organism evidence="1 2">
    <name type="scientific">Thomasclavelia cocleata</name>
    <dbReference type="NCBI Taxonomy" id="69824"/>
    <lineage>
        <taxon>Bacteria</taxon>
        <taxon>Bacillati</taxon>
        <taxon>Bacillota</taxon>
        <taxon>Erysipelotrichia</taxon>
        <taxon>Erysipelotrichales</taxon>
        <taxon>Coprobacillaceae</taxon>
        <taxon>Thomasclavelia</taxon>
    </lineage>
</organism>
<reference evidence="2" key="1">
    <citation type="submission" date="2016-10" db="EMBL/GenBank/DDBJ databases">
        <authorList>
            <person name="Varghese N."/>
            <person name="Submissions S."/>
        </authorList>
    </citation>
    <scope>NUCLEOTIDE SEQUENCE [LARGE SCALE GENOMIC DNA]</scope>
    <source>
        <strain evidence="2">DSM 1551</strain>
    </source>
</reference>
<dbReference type="AlphaFoldDB" id="A0A1I0BMK4"/>
<sequence>MVKTKLSAKALNALIDEQTAEKVVGTNGLKHALEYINANFVTQDEFNYKPIAINSFTNNKNTQEMGTTITDVVLNWTLNKKAKTLTLDGTNVSATDTSKTLTGQNITTNKTFTLRAVDEKDASTTKTTAITFLNGVYWGAKAVPSTYDSTFVLTLTKGLQANKNKTFTATAGENEYLFYAVPARYGAVNFNVGGFDGGFTKVATIEFTNASGYTENYDIYKSDNANLGTQTVTCK</sequence>
<dbReference type="OrthoDB" id="3238756at2"/>
<dbReference type="EMBL" id="FOIN01000001">
    <property type="protein sequence ID" value="SET07913.1"/>
    <property type="molecule type" value="Genomic_DNA"/>
</dbReference>
<dbReference type="RefSeq" id="WP_092351533.1">
    <property type="nucleotide sequence ID" value="NZ_FOIN01000001.1"/>
</dbReference>
<keyword evidence="2" id="KW-1185">Reference proteome</keyword>
<protein>
    <submittedName>
        <fullName evidence="1">Uncharacterized protein</fullName>
    </submittedName>
</protein>
<accession>A0A1I0BMK4</accession>
<evidence type="ECO:0000313" key="1">
    <source>
        <dbReference type="EMBL" id="SET07913.1"/>
    </source>
</evidence>
<name>A0A1I0BMK4_9FIRM</name>
<dbReference type="Proteomes" id="UP000198558">
    <property type="component" value="Unassembled WGS sequence"/>
</dbReference>